<name>A0ABQ0BU82_9FIRM</name>
<proteinExistence type="inferred from homology"/>
<dbReference type="PANTHER" id="PTHR30346:SF0">
    <property type="entry name" value="HCA OPERON TRANSCRIPTIONAL ACTIVATOR HCAR"/>
    <property type="match status" value="1"/>
</dbReference>
<keyword evidence="2" id="KW-0805">Transcription regulation</keyword>
<keyword evidence="4" id="KW-0804">Transcription</keyword>
<reference evidence="6 7" key="1">
    <citation type="submission" date="2024-04" db="EMBL/GenBank/DDBJ databases">
        <title>Defined microbial consortia suppress multidrug-resistant proinflammatory Enterobacteriaceae via ecological control.</title>
        <authorList>
            <person name="Furuichi M."/>
            <person name="Kawaguchi T."/>
            <person name="Pust M."/>
            <person name="Yasuma K."/>
            <person name="Plichta D."/>
            <person name="Hasegawa N."/>
            <person name="Ohya T."/>
            <person name="Bhattarai S."/>
            <person name="Sasajima S."/>
            <person name="Aoto Y."/>
            <person name="Tuganbaev T."/>
            <person name="Yaginuma M."/>
            <person name="Ueda M."/>
            <person name="Okahashi N."/>
            <person name="Amafuji K."/>
            <person name="Kiridooshi Y."/>
            <person name="Sugita K."/>
            <person name="Strazar M."/>
            <person name="Skelly A."/>
            <person name="Suda W."/>
            <person name="Hattori M."/>
            <person name="Nakamoto N."/>
            <person name="Caballero S."/>
            <person name="Norman J."/>
            <person name="Olle B."/>
            <person name="Tanoue T."/>
            <person name="Arita M."/>
            <person name="Bucci V."/>
            <person name="Atarashi K."/>
            <person name="Xavier R."/>
            <person name="Honda K."/>
        </authorList>
    </citation>
    <scope>NUCLEOTIDE SEQUENCE [LARGE SCALE GENOMIC DNA]</scope>
    <source>
        <strain evidence="7">k34-0107-D12</strain>
    </source>
</reference>
<comment type="caution">
    <text evidence="6">The sequence shown here is derived from an EMBL/GenBank/DDBJ whole genome shotgun (WGS) entry which is preliminary data.</text>
</comment>
<dbReference type="CDD" id="cd05466">
    <property type="entry name" value="PBP2_LTTR_substrate"/>
    <property type="match status" value="1"/>
</dbReference>
<evidence type="ECO:0000256" key="3">
    <source>
        <dbReference type="ARBA" id="ARBA00023125"/>
    </source>
</evidence>
<dbReference type="RefSeq" id="WP_227210471.1">
    <property type="nucleotide sequence ID" value="NZ_BAABZQ010000001.1"/>
</dbReference>
<dbReference type="Pfam" id="PF03466">
    <property type="entry name" value="LysR_substrate"/>
    <property type="match status" value="1"/>
</dbReference>
<dbReference type="PRINTS" id="PR00039">
    <property type="entry name" value="HTHLYSR"/>
</dbReference>
<evidence type="ECO:0000313" key="7">
    <source>
        <dbReference type="Proteomes" id="UP001600941"/>
    </source>
</evidence>
<dbReference type="SUPFAM" id="SSF53850">
    <property type="entry name" value="Periplasmic binding protein-like II"/>
    <property type="match status" value="1"/>
</dbReference>
<evidence type="ECO:0000256" key="1">
    <source>
        <dbReference type="ARBA" id="ARBA00009437"/>
    </source>
</evidence>
<dbReference type="EMBL" id="BAABZQ010000001">
    <property type="protein sequence ID" value="GAA6500098.1"/>
    <property type="molecule type" value="Genomic_DNA"/>
</dbReference>
<dbReference type="Gene3D" id="3.40.190.290">
    <property type="match status" value="1"/>
</dbReference>
<dbReference type="InterPro" id="IPR036390">
    <property type="entry name" value="WH_DNA-bd_sf"/>
</dbReference>
<dbReference type="Proteomes" id="UP001600941">
    <property type="component" value="Unassembled WGS sequence"/>
</dbReference>
<dbReference type="SUPFAM" id="SSF46785">
    <property type="entry name" value="Winged helix' DNA-binding domain"/>
    <property type="match status" value="1"/>
</dbReference>
<sequence length="294" mass="33324">MKIEYIQEYLAVAETKNYSVAAKSLYISQPTLSRHIKAMESELGYPLVSTSSHGVALTEFGKAAVRPFRKMLKDYQTVLEQGRQFANQVTGALTLGLLYYAIDEYFADFLTYFKEKYPKVELICRSYLPQKLFDDLNSGVVDIATLFYSEQEPPSEIYCQKIARISMIAVLGTDNPLCTKSEVTFEELSDYPLIELNDDAYSRQMTESILRANKVKFQKTLLADNIEMVPMTVRMTGGIHITGKSCQRQNASSVVYKPVQCESPYTLLGFCCMADNTDALVRLFLDEAQRYYSG</sequence>
<dbReference type="Pfam" id="PF00126">
    <property type="entry name" value="HTH_1"/>
    <property type="match status" value="1"/>
</dbReference>
<evidence type="ECO:0000256" key="2">
    <source>
        <dbReference type="ARBA" id="ARBA00023015"/>
    </source>
</evidence>
<dbReference type="InterPro" id="IPR000847">
    <property type="entry name" value="LysR_HTH_N"/>
</dbReference>
<dbReference type="InterPro" id="IPR005119">
    <property type="entry name" value="LysR_subst-bd"/>
</dbReference>
<dbReference type="PROSITE" id="PS50931">
    <property type="entry name" value="HTH_LYSR"/>
    <property type="match status" value="1"/>
</dbReference>
<evidence type="ECO:0000256" key="4">
    <source>
        <dbReference type="ARBA" id="ARBA00023163"/>
    </source>
</evidence>
<protein>
    <submittedName>
        <fullName evidence="6">LysR substrate-binding domain-containing protein</fullName>
    </submittedName>
</protein>
<comment type="similarity">
    <text evidence="1">Belongs to the LysR transcriptional regulatory family.</text>
</comment>
<evidence type="ECO:0000313" key="6">
    <source>
        <dbReference type="EMBL" id="GAA6500098.1"/>
    </source>
</evidence>
<accession>A0ABQ0BU82</accession>
<dbReference type="Gene3D" id="1.10.10.10">
    <property type="entry name" value="Winged helix-like DNA-binding domain superfamily/Winged helix DNA-binding domain"/>
    <property type="match status" value="1"/>
</dbReference>
<organism evidence="6 7">
    <name type="scientific">Blautia parvula</name>
    <dbReference type="NCBI Taxonomy" id="2877527"/>
    <lineage>
        <taxon>Bacteria</taxon>
        <taxon>Bacillati</taxon>
        <taxon>Bacillota</taxon>
        <taxon>Clostridia</taxon>
        <taxon>Lachnospirales</taxon>
        <taxon>Lachnospiraceae</taxon>
        <taxon>Blautia</taxon>
    </lineage>
</organism>
<feature type="domain" description="HTH lysR-type" evidence="5">
    <location>
        <begin position="1"/>
        <end position="58"/>
    </location>
</feature>
<evidence type="ECO:0000259" key="5">
    <source>
        <dbReference type="PROSITE" id="PS50931"/>
    </source>
</evidence>
<keyword evidence="3" id="KW-0238">DNA-binding</keyword>
<dbReference type="InterPro" id="IPR036388">
    <property type="entry name" value="WH-like_DNA-bd_sf"/>
</dbReference>
<gene>
    <name evidence="6" type="ORF">K340107D12_29140</name>
</gene>
<keyword evidence="7" id="KW-1185">Reference proteome</keyword>
<dbReference type="PANTHER" id="PTHR30346">
    <property type="entry name" value="TRANSCRIPTIONAL DUAL REGULATOR HCAR-RELATED"/>
    <property type="match status" value="1"/>
</dbReference>